<dbReference type="PANTHER" id="PTHR18964">
    <property type="entry name" value="ROK (REPRESSOR, ORF, KINASE) FAMILY"/>
    <property type="match status" value="1"/>
</dbReference>
<evidence type="ECO:0000256" key="4">
    <source>
        <dbReference type="ARBA" id="ARBA00022597"/>
    </source>
</evidence>
<dbReference type="GO" id="GO:0008982">
    <property type="term" value="F:protein-N(PI)-phosphohistidine-sugar phosphotransferase activity"/>
    <property type="evidence" value="ECO:0007669"/>
    <property type="project" value="InterPro"/>
</dbReference>
<dbReference type="GO" id="GO:0009401">
    <property type="term" value="P:phosphoenolpyruvate-dependent sugar phosphotransferase system"/>
    <property type="evidence" value="ECO:0007669"/>
    <property type="project" value="UniProtKB-KW"/>
</dbReference>
<dbReference type="InterPro" id="IPR036095">
    <property type="entry name" value="PTS_EIIB-like_sf"/>
</dbReference>
<evidence type="ECO:0000256" key="6">
    <source>
        <dbReference type="ARBA" id="ARBA00022683"/>
    </source>
</evidence>
<dbReference type="SUPFAM" id="SSF53067">
    <property type="entry name" value="Actin-like ATPase domain"/>
    <property type="match status" value="1"/>
</dbReference>
<evidence type="ECO:0000313" key="10">
    <source>
        <dbReference type="Proteomes" id="UP000183843"/>
    </source>
</evidence>
<dbReference type="CDD" id="cd23763">
    <property type="entry name" value="ASKHA_ATPase_ROK"/>
    <property type="match status" value="1"/>
</dbReference>
<dbReference type="AlphaFoldDB" id="A0A1I0Y0Q0"/>
<dbReference type="PANTHER" id="PTHR18964:SF149">
    <property type="entry name" value="BIFUNCTIONAL UDP-N-ACETYLGLUCOSAMINE 2-EPIMERASE_N-ACETYLMANNOSAMINE KINASE"/>
    <property type="match status" value="1"/>
</dbReference>
<evidence type="ECO:0000259" key="8">
    <source>
        <dbReference type="PROSITE" id="PS51100"/>
    </source>
</evidence>
<evidence type="ECO:0000256" key="2">
    <source>
        <dbReference type="ARBA" id="ARBA00022448"/>
    </source>
</evidence>
<gene>
    <name evidence="9" type="ORF">SAMN05216587_10928</name>
</gene>
<evidence type="ECO:0000256" key="7">
    <source>
        <dbReference type="PROSITE-ProRule" id="PRU00423"/>
    </source>
</evidence>
<organism evidence="9 10">
    <name type="scientific">Selenomonas ruminantium</name>
    <dbReference type="NCBI Taxonomy" id="971"/>
    <lineage>
        <taxon>Bacteria</taxon>
        <taxon>Bacillati</taxon>
        <taxon>Bacillota</taxon>
        <taxon>Negativicutes</taxon>
        <taxon>Selenomonadales</taxon>
        <taxon>Selenomonadaceae</taxon>
        <taxon>Selenomonas</taxon>
    </lineage>
</organism>
<accession>A0A1I0Y0Q0</accession>
<dbReference type="InterPro" id="IPR000600">
    <property type="entry name" value="ROK"/>
</dbReference>
<dbReference type="Proteomes" id="UP000183843">
    <property type="component" value="Unassembled WGS sequence"/>
</dbReference>
<comment type="similarity">
    <text evidence="1">Belongs to the ROK (NagC/XylR) family.</text>
</comment>
<reference evidence="9 10" key="1">
    <citation type="submission" date="2016-10" db="EMBL/GenBank/DDBJ databases">
        <authorList>
            <person name="de Groot N.N."/>
        </authorList>
    </citation>
    <scope>NUCLEOTIDE SEQUENCE [LARGE SCALE GENOMIC DNA]</scope>
    <source>
        <strain evidence="9 10">L14</strain>
    </source>
</reference>
<feature type="modified residue" description="Phosphocysteine; by EIIA" evidence="7">
    <location>
        <position position="106"/>
    </location>
</feature>
<keyword evidence="4" id="KW-0762">Sugar transport</keyword>
<dbReference type="Gene3D" id="3.30.420.40">
    <property type="match status" value="2"/>
</dbReference>
<dbReference type="PROSITE" id="PS51100">
    <property type="entry name" value="PTS_EIIB_TYPE_3"/>
    <property type="match status" value="1"/>
</dbReference>
<dbReference type="RefSeq" id="WP_074816277.1">
    <property type="nucleotide sequence ID" value="NZ_FOJX01000009.1"/>
</dbReference>
<evidence type="ECO:0000256" key="3">
    <source>
        <dbReference type="ARBA" id="ARBA00022553"/>
    </source>
</evidence>
<feature type="domain" description="PTS EIIB type-3" evidence="8">
    <location>
        <begin position="99"/>
        <end position="198"/>
    </location>
</feature>
<evidence type="ECO:0000256" key="1">
    <source>
        <dbReference type="ARBA" id="ARBA00006479"/>
    </source>
</evidence>
<evidence type="ECO:0000313" key="9">
    <source>
        <dbReference type="EMBL" id="SFB06865.1"/>
    </source>
</evidence>
<name>A0A1I0Y0Q0_SELRU</name>
<dbReference type="GO" id="GO:0016301">
    <property type="term" value="F:kinase activity"/>
    <property type="evidence" value="ECO:0007669"/>
    <property type="project" value="UniProtKB-KW"/>
</dbReference>
<keyword evidence="9" id="KW-0418">Kinase</keyword>
<protein>
    <submittedName>
        <fullName evidence="9">Sugar kinase of the NBD/HSP70 family, may contain an N-terminal HTH domain</fullName>
    </submittedName>
</protein>
<dbReference type="SUPFAM" id="SSF52794">
    <property type="entry name" value="PTS system IIB component-like"/>
    <property type="match status" value="1"/>
</dbReference>
<keyword evidence="5" id="KW-0808">Transferase</keyword>
<keyword evidence="2" id="KW-0813">Transport</keyword>
<dbReference type="Gene3D" id="3.40.50.2300">
    <property type="match status" value="1"/>
</dbReference>
<proteinExistence type="inferred from homology"/>
<evidence type="ECO:0000256" key="5">
    <source>
        <dbReference type="ARBA" id="ARBA00022679"/>
    </source>
</evidence>
<dbReference type="Pfam" id="PF00480">
    <property type="entry name" value="ROK"/>
    <property type="match status" value="1"/>
</dbReference>
<keyword evidence="3" id="KW-0597">Phosphoprotein</keyword>
<dbReference type="InterPro" id="IPR013012">
    <property type="entry name" value="PTS_EIIB_3"/>
</dbReference>
<dbReference type="EMBL" id="FOJX01000009">
    <property type="protein sequence ID" value="SFB06865.1"/>
    <property type="molecule type" value="Genomic_DNA"/>
</dbReference>
<sequence>MREEQQKLWDDYKSWLLEQAKDKARPVAEDSRVELRTDYAVGIVEVHDLDIAVVELSVTNLADGENKFYLHFELKYLAHAQELFVEMLDTLLGLDSKQKLRVLLCCTSGMTTGFFRDKLSEAAELLSLDYEFSALPFHQLYQAGFDCQVILLAPQIAYHYKEACQVFRDRLVLKIPPKVFASYDAASVLQLIQAERDNLQHTAEERAVAKALGEIESKESILSVVVMPFKGQTRIAYRIYEKGVPVSNELVIKGRLRVAEDLQDIMDTVGCRCGKFDAVGIAVPGVPRNGGLDLDETMIDPQLNLQALLEAKYGVPVVITNNVNAAVLGCYSHQDKYQNIMFISHPRGYTMCGQASIVNGQLVRGSHNIAGEVKYLLYTAMEPSDWREHQCADLDMIARYISIAIRAGIAVLDPEVVMVRSEMLADMDRLKKQLVADFLPEEYLPKFVHVTDEEMAEYALLGQMILTLEAMEGRSKMH</sequence>
<dbReference type="InterPro" id="IPR043129">
    <property type="entry name" value="ATPase_NBD"/>
</dbReference>
<keyword evidence="6" id="KW-0598">Phosphotransferase system</keyword>